<sequence>MNDEQHLNSNGDDESIADALRGLVPATATIDVREVFYRAGYEAALAERSTLTAKPQPRREIGKWRSMLAASLLTALVTLPTAYTVGTSNSSNPVGSPHSAQAAVPESETQVTESVPDAEPALENGPALAKAPTLAKNDDRVADDESSSNATSSMAAPNSPSPNSTAQSPINDFRSPRGSLIRWTSRWQDRKRHGKSLTAYHGSMELMNQSKPVSRPYQTSDAAMANNDVDTSTFTAPLSAGALRTVQDFEQFTFSLENSY</sequence>
<dbReference type="AlphaFoldDB" id="A0A5C6AZI5"/>
<evidence type="ECO:0000313" key="2">
    <source>
        <dbReference type="EMBL" id="TWU04436.1"/>
    </source>
</evidence>
<reference evidence="2 3" key="1">
    <citation type="submission" date="2019-02" db="EMBL/GenBank/DDBJ databases">
        <title>Deep-cultivation of Planctomycetes and their phenomic and genomic characterization uncovers novel biology.</title>
        <authorList>
            <person name="Wiegand S."/>
            <person name="Jogler M."/>
            <person name="Boedeker C."/>
            <person name="Pinto D."/>
            <person name="Vollmers J."/>
            <person name="Rivas-Marin E."/>
            <person name="Kohn T."/>
            <person name="Peeters S.H."/>
            <person name="Heuer A."/>
            <person name="Rast P."/>
            <person name="Oberbeckmann S."/>
            <person name="Bunk B."/>
            <person name="Jeske O."/>
            <person name="Meyerdierks A."/>
            <person name="Storesund J.E."/>
            <person name="Kallscheuer N."/>
            <person name="Luecker S."/>
            <person name="Lage O.M."/>
            <person name="Pohl T."/>
            <person name="Merkel B.J."/>
            <person name="Hornburger P."/>
            <person name="Mueller R.-W."/>
            <person name="Bruemmer F."/>
            <person name="Labrenz M."/>
            <person name="Spormann A.M."/>
            <person name="Op Den Camp H."/>
            <person name="Overmann J."/>
            <person name="Amann R."/>
            <person name="Jetten M.S.M."/>
            <person name="Mascher T."/>
            <person name="Medema M.H."/>
            <person name="Devos D.P."/>
            <person name="Kaster A.-K."/>
            <person name="Ovreas L."/>
            <person name="Rohde M."/>
            <person name="Galperin M.Y."/>
            <person name="Jogler C."/>
        </authorList>
    </citation>
    <scope>NUCLEOTIDE SEQUENCE [LARGE SCALE GENOMIC DNA]</scope>
    <source>
        <strain evidence="2 3">Pla52n</strain>
    </source>
</reference>
<dbReference type="Proteomes" id="UP000320176">
    <property type="component" value="Unassembled WGS sequence"/>
</dbReference>
<comment type="caution">
    <text evidence="2">The sequence shown here is derived from an EMBL/GenBank/DDBJ whole genome shotgun (WGS) entry which is preliminary data.</text>
</comment>
<gene>
    <name evidence="2" type="ORF">Pla52n_24770</name>
</gene>
<dbReference type="EMBL" id="SJPN01000003">
    <property type="protein sequence ID" value="TWU04436.1"/>
    <property type="molecule type" value="Genomic_DNA"/>
</dbReference>
<accession>A0A5C6AZI5</accession>
<feature type="region of interest" description="Disordered" evidence="1">
    <location>
        <begin position="88"/>
        <end position="177"/>
    </location>
</feature>
<feature type="compositionally biased region" description="Low complexity" evidence="1">
    <location>
        <begin position="147"/>
        <end position="169"/>
    </location>
</feature>
<protein>
    <submittedName>
        <fullName evidence="2">Uncharacterized protein</fullName>
    </submittedName>
</protein>
<organism evidence="2 3">
    <name type="scientific">Stieleria varia</name>
    <dbReference type="NCBI Taxonomy" id="2528005"/>
    <lineage>
        <taxon>Bacteria</taxon>
        <taxon>Pseudomonadati</taxon>
        <taxon>Planctomycetota</taxon>
        <taxon>Planctomycetia</taxon>
        <taxon>Pirellulales</taxon>
        <taxon>Pirellulaceae</taxon>
        <taxon>Stieleria</taxon>
    </lineage>
</organism>
<evidence type="ECO:0000256" key="1">
    <source>
        <dbReference type="SAM" id="MobiDB-lite"/>
    </source>
</evidence>
<keyword evidence="3" id="KW-1185">Reference proteome</keyword>
<dbReference type="RefSeq" id="WP_146519858.1">
    <property type="nucleotide sequence ID" value="NZ_CP151726.1"/>
</dbReference>
<proteinExistence type="predicted"/>
<name>A0A5C6AZI5_9BACT</name>
<evidence type="ECO:0000313" key="3">
    <source>
        <dbReference type="Proteomes" id="UP000320176"/>
    </source>
</evidence>